<organism evidence="9 10">
    <name type="scientific">Komagataeibacter xylinus</name>
    <name type="common">Gluconacetobacter xylinus</name>
    <dbReference type="NCBI Taxonomy" id="28448"/>
    <lineage>
        <taxon>Bacteria</taxon>
        <taxon>Pseudomonadati</taxon>
        <taxon>Pseudomonadota</taxon>
        <taxon>Alphaproteobacteria</taxon>
        <taxon>Acetobacterales</taxon>
        <taxon>Acetobacteraceae</taxon>
        <taxon>Komagataeibacter</taxon>
    </lineage>
</organism>
<protein>
    <recommendedName>
        <fullName evidence="4">Aldehyde dehydrogenase</fullName>
    </recommendedName>
</protein>
<dbReference type="CDD" id="cd07133">
    <property type="entry name" value="ALDH_CALDH_CalB"/>
    <property type="match status" value="1"/>
</dbReference>
<dbReference type="FunFam" id="3.40.309.10:FF:000003">
    <property type="entry name" value="Aldehyde dehydrogenase"/>
    <property type="match status" value="1"/>
</dbReference>
<dbReference type="InterPro" id="IPR012394">
    <property type="entry name" value="Aldehyde_DH_NAD(P)"/>
</dbReference>
<dbReference type="InterPro" id="IPR015590">
    <property type="entry name" value="Aldehyde_DH_dom"/>
</dbReference>
<gene>
    <name evidence="9" type="ORF">FMA36_13285</name>
</gene>
<comment type="similarity">
    <text evidence="1 4 7">Belongs to the aldehyde dehydrogenase family.</text>
</comment>
<dbReference type="SUPFAM" id="SSF53720">
    <property type="entry name" value="ALDH-like"/>
    <property type="match status" value="1"/>
</dbReference>
<dbReference type="Pfam" id="PF00171">
    <property type="entry name" value="Aldedh"/>
    <property type="match status" value="1"/>
</dbReference>
<evidence type="ECO:0000259" key="8">
    <source>
        <dbReference type="Pfam" id="PF00171"/>
    </source>
</evidence>
<dbReference type="Gene3D" id="3.40.309.10">
    <property type="entry name" value="Aldehyde Dehydrogenase, Chain A, domain 2"/>
    <property type="match status" value="1"/>
</dbReference>
<dbReference type="GO" id="GO:0005737">
    <property type="term" value="C:cytoplasm"/>
    <property type="evidence" value="ECO:0007669"/>
    <property type="project" value="TreeGrafter"/>
</dbReference>
<keyword evidence="2 4" id="KW-0560">Oxidoreductase</keyword>
<dbReference type="RefSeq" id="WP_159262817.1">
    <property type="nucleotide sequence ID" value="NZ_CP041348.1"/>
</dbReference>
<feature type="active site" evidence="5">
    <location>
        <position position="250"/>
    </location>
</feature>
<evidence type="ECO:0000256" key="1">
    <source>
        <dbReference type="ARBA" id="ARBA00009986"/>
    </source>
</evidence>
<dbReference type="PROSITE" id="PS00687">
    <property type="entry name" value="ALDEHYDE_DEHYDR_GLU"/>
    <property type="match status" value="1"/>
</dbReference>
<evidence type="ECO:0000256" key="4">
    <source>
        <dbReference type="PIRNR" id="PIRNR036492"/>
    </source>
</evidence>
<sequence>MSNVTPADLHHILDRQRAAFLNAGPPDLKQRRTDLRRLKAEILKRRTEIVRALKTDFGQRSERESAIVELIPLVQSINYMIAHLGCWMKPQRRHVSAYFQCGRAWVIRQPVGVVGIIAPWNYPISLALVPLATAIAAGNRAMLKPSEFTPTTSAVIGEIVRAIFPAEQISVVTGNDEVGAAFSALPFDHILFTGSTAIGKKVAEAAARNLTPVTLELGGKSPLVIAPGFSMQRVADRVAFGKLTNAGQTCIAPDYVLVHENDRDAFAAAYQDAVKKLHPGGYAGSPDYTAIINTHHYERLSGLIDNAEAQGAQVIRLGSDSATDHVLAPVLLLDVTPQMAVMQEEIFGPVLPVLTYRNLDEAIAFINARPHPLALYYFGDNRVERDRVLKNTVSGNVTINGTLMHYVQDDLPFGGVGDSGIGAYHGKEGFMALTHARGVYRQGRFNAATLLQPPFGRFTDTITNLILR</sequence>
<evidence type="ECO:0000313" key="10">
    <source>
        <dbReference type="Proteomes" id="UP000464674"/>
    </source>
</evidence>
<evidence type="ECO:0000256" key="7">
    <source>
        <dbReference type="RuleBase" id="RU003345"/>
    </source>
</evidence>
<dbReference type="AlphaFoldDB" id="A0A857FQ62"/>
<dbReference type="Gene3D" id="3.40.605.10">
    <property type="entry name" value="Aldehyde Dehydrogenase, Chain A, domain 1"/>
    <property type="match status" value="1"/>
</dbReference>
<dbReference type="InterPro" id="IPR029510">
    <property type="entry name" value="Ald_DH_CS_GLU"/>
</dbReference>
<feature type="active site" evidence="5 6">
    <location>
        <position position="216"/>
    </location>
</feature>
<dbReference type="PIRSF" id="PIRSF036492">
    <property type="entry name" value="ALDH"/>
    <property type="match status" value="1"/>
</dbReference>
<keyword evidence="3" id="KW-0520">NAD</keyword>
<feature type="domain" description="Aldehyde dehydrogenase" evidence="8">
    <location>
        <begin position="3"/>
        <end position="437"/>
    </location>
</feature>
<dbReference type="Proteomes" id="UP000464674">
    <property type="component" value="Chromosome"/>
</dbReference>
<evidence type="ECO:0000256" key="5">
    <source>
        <dbReference type="PIRSR" id="PIRSR036492-1"/>
    </source>
</evidence>
<dbReference type="GO" id="GO:0006081">
    <property type="term" value="P:aldehyde metabolic process"/>
    <property type="evidence" value="ECO:0007669"/>
    <property type="project" value="InterPro"/>
</dbReference>
<accession>A0A857FQ62</accession>
<dbReference type="GO" id="GO:0004029">
    <property type="term" value="F:aldehyde dehydrogenase (NAD+) activity"/>
    <property type="evidence" value="ECO:0007669"/>
    <property type="project" value="TreeGrafter"/>
</dbReference>
<dbReference type="PANTHER" id="PTHR43570">
    <property type="entry name" value="ALDEHYDE DEHYDROGENASE"/>
    <property type="match status" value="1"/>
</dbReference>
<dbReference type="PANTHER" id="PTHR43570:SF20">
    <property type="entry name" value="ALDEHYDE DEHYDROGENASE ALDX-RELATED"/>
    <property type="match status" value="1"/>
</dbReference>
<dbReference type="InterPro" id="IPR016163">
    <property type="entry name" value="Ald_DH_C"/>
</dbReference>
<evidence type="ECO:0000256" key="2">
    <source>
        <dbReference type="ARBA" id="ARBA00023002"/>
    </source>
</evidence>
<evidence type="ECO:0000256" key="6">
    <source>
        <dbReference type="PROSITE-ProRule" id="PRU10007"/>
    </source>
</evidence>
<evidence type="ECO:0000256" key="3">
    <source>
        <dbReference type="ARBA" id="ARBA00023027"/>
    </source>
</evidence>
<dbReference type="InterPro" id="IPR016161">
    <property type="entry name" value="Ald_DH/histidinol_DH"/>
</dbReference>
<dbReference type="EMBL" id="CP041348">
    <property type="protein sequence ID" value="QHC36342.1"/>
    <property type="molecule type" value="Genomic_DNA"/>
</dbReference>
<evidence type="ECO:0000313" key="9">
    <source>
        <dbReference type="EMBL" id="QHC36342.1"/>
    </source>
</evidence>
<dbReference type="InterPro" id="IPR016162">
    <property type="entry name" value="Ald_DH_N"/>
</dbReference>
<reference evidence="9 10" key="1">
    <citation type="journal article" date="2020" name="Carbohydr. Polym.">
        <title>Characterization and optimization of production of bacterial cellulose from strain CGMCC 17276 based on whole-genome analysis.</title>
        <authorList>
            <person name="Lu T."/>
            <person name="Gao H."/>
            <person name="Liao B."/>
            <person name="Wu J."/>
            <person name="Zhang W."/>
            <person name="Huang J."/>
            <person name="Liu M."/>
            <person name="Huang J."/>
            <person name="Chang Z."/>
            <person name="Jin M."/>
            <person name="Yi Z."/>
            <person name="Jiang D."/>
        </authorList>
    </citation>
    <scope>NUCLEOTIDE SEQUENCE [LARGE SCALE GENOMIC DNA]</scope>
    <source>
        <strain evidence="9 10">CGMCC 17276</strain>
    </source>
</reference>
<dbReference type="OrthoDB" id="9812625at2"/>
<proteinExistence type="inferred from homology"/>
<dbReference type="PROSITE" id="PS00070">
    <property type="entry name" value="ALDEHYDE_DEHYDR_CYS"/>
    <property type="match status" value="1"/>
</dbReference>
<name>A0A857FQ62_KOMXY</name>
<dbReference type="InterPro" id="IPR016160">
    <property type="entry name" value="Ald_DH_CS_CYS"/>
</dbReference>